<keyword evidence="2" id="KW-0378">Hydrolase</keyword>
<dbReference type="PROSITE" id="PS51832">
    <property type="entry name" value="HD_GYP"/>
    <property type="match status" value="1"/>
</dbReference>
<name>A0ABW5UNR5_9BURK</name>
<evidence type="ECO:0000313" key="2">
    <source>
        <dbReference type="EMBL" id="MFD2755276.1"/>
    </source>
</evidence>
<reference evidence="3" key="1">
    <citation type="journal article" date="2019" name="Int. J. Syst. Evol. Microbiol.">
        <title>The Global Catalogue of Microorganisms (GCM) 10K type strain sequencing project: providing services to taxonomists for standard genome sequencing and annotation.</title>
        <authorList>
            <consortium name="The Broad Institute Genomics Platform"/>
            <consortium name="The Broad Institute Genome Sequencing Center for Infectious Disease"/>
            <person name="Wu L."/>
            <person name="Ma J."/>
        </authorList>
    </citation>
    <scope>NUCLEOTIDE SEQUENCE [LARGE SCALE GENOMIC DNA]</scope>
    <source>
        <strain evidence="3">TISTR 1906</strain>
    </source>
</reference>
<sequence length="450" mass="50335">MSDSRAGLLAQQAWHEDGVHFLRAVTDMADRRRVVAVQAIYTDKGVKLLDKGARIDSRVYARLVEHKLRDPVEKYLSVDGCVDVQEIGARAMDQIETMELMRRMARALDGAQRLLAPVRQIVLPPQLAFKLTVMREQRPGLFAHSIQMMLVAVYLAQKNGWSGHDCALLAAAALLHDVGMLHMDPAWTDTEHWLTGTERRHLVAHSVTGMLIVRSCGVYPQAVEMAVLDHHERMDGSGYPRGSRGDAISTMGQVLLLAEVVAAFYDKFRDLPGQRLSLMLRMNHRSYPAHLVRHVLPLLYDESAPGAPLQPLQAEFTYNVTALSAVFQLWRTLSRQFPERWQDMPDHQAAIFIDSSLRGLQKQLAEAGLHPGQQSELLAFLQDDALGMGELALVSREARWQLQAIVNACLHRWPDTGARRHALDAAVMEWCEASLRIDAVPPLQEPAGNA</sequence>
<keyword evidence="3" id="KW-1185">Reference proteome</keyword>
<dbReference type="InterPro" id="IPR006675">
    <property type="entry name" value="HDIG_dom"/>
</dbReference>
<proteinExistence type="predicted"/>
<dbReference type="EMBL" id="JBHUMV010000006">
    <property type="protein sequence ID" value="MFD2755276.1"/>
    <property type="molecule type" value="Genomic_DNA"/>
</dbReference>
<comment type="caution">
    <text evidence="2">The sequence shown here is derived from an EMBL/GenBank/DDBJ whole genome shotgun (WGS) entry which is preliminary data.</text>
</comment>
<dbReference type="GO" id="GO:0016787">
    <property type="term" value="F:hydrolase activity"/>
    <property type="evidence" value="ECO:0007669"/>
    <property type="project" value="UniProtKB-KW"/>
</dbReference>
<protein>
    <submittedName>
        <fullName evidence="2">HD-GYP domain-containing protein</fullName>
        <ecNumber evidence="2">3.1.4.-</ecNumber>
    </submittedName>
</protein>
<accession>A0ABW5UNR5</accession>
<dbReference type="Gene3D" id="1.10.3210.10">
    <property type="entry name" value="Hypothetical protein af1432"/>
    <property type="match status" value="1"/>
</dbReference>
<gene>
    <name evidence="2" type="ORF">ACFSW6_14355</name>
</gene>
<dbReference type="PANTHER" id="PTHR43155">
    <property type="entry name" value="CYCLIC DI-GMP PHOSPHODIESTERASE PA4108-RELATED"/>
    <property type="match status" value="1"/>
</dbReference>
<dbReference type="NCBIfam" id="TIGR00277">
    <property type="entry name" value="HDIG"/>
    <property type="match status" value="1"/>
</dbReference>
<dbReference type="SMART" id="SM00471">
    <property type="entry name" value="HDc"/>
    <property type="match status" value="1"/>
</dbReference>
<dbReference type="Proteomes" id="UP001597463">
    <property type="component" value="Unassembled WGS sequence"/>
</dbReference>
<dbReference type="Pfam" id="PF13487">
    <property type="entry name" value="HD_5"/>
    <property type="match status" value="1"/>
</dbReference>
<organism evidence="2 3">
    <name type="scientific">Comamonas terrae</name>
    <dbReference type="NCBI Taxonomy" id="673548"/>
    <lineage>
        <taxon>Bacteria</taxon>
        <taxon>Pseudomonadati</taxon>
        <taxon>Pseudomonadota</taxon>
        <taxon>Betaproteobacteria</taxon>
        <taxon>Burkholderiales</taxon>
        <taxon>Comamonadaceae</taxon>
        <taxon>Comamonas</taxon>
    </lineage>
</organism>
<dbReference type="PANTHER" id="PTHR43155:SF2">
    <property type="entry name" value="CYCLIC DI-GMP PHOSPHODIESTERASE PA4108"/>
    <property type="match status" value="1"/>
</dbReference>
<evidence type="ECO:0000259" key="1">
    <source>
        <dbReference type="PROSITE" id="PS51832"/>
    </source>
</evidence>
<dbReference type="EC" id="3.1.4.-" evidence="2"/>
<dbReference type="RefSeq" id="WP_066478464.1">
    <property type="nucleotide sequence ID" value="NZ_BCNT01000008.1"/>
</dbReference>
<dbReference type="CDD" id="cd00077">
    <property type="entry name" value="HDc"/>
    <property type="match status" value="1"/>
</dbReference>
<dbReference type="SUPFAM" id="SSF109604">
    <property type="entry name" value="HD-domain/PDEase-like"/>
    <property type="match status" value="1"/>
</dbReference>
<feature type="domain" description="HD-GYP" evidence="1">
    <location>
        <begin position="119"/>
        <end position="315"/>
    </location>
</feature>
<dbReference type="InterPro" id="IPR037522">
    <property type="entry name" value="HD_GYP_dom"/>
</dbReference>
<dbReference type="InterPro" id="IPR003607">
    <property type="entry name" value="HD/PDEase_dom"/>
</dbReference>
<evidence type="ECO:0000313" key="3">
    <source>
        <dbReference type="Proteomes" id="UP001597463"/>
    </source>
</evidence>